<dbReference type="SUPFAM" id="SSF49503">
    <property type="entry name" value="Cupredoxins"/>
    <property type="match status" value="1"/>
</dbReference>
<proteinExistence type="predicted"/>
<evidence type="ECO:0000313" key="3">
    <source>
        <dbReference type="EMBL" id="ART90605.1"/>
    </source>
</evidence>
<keyword evidence="1" id="KW-0732">Signal</keyword>
<dbReference type="InterPro" id="IPR008972">
    <property type="entry name" value="Cupredoxin"/>
</dbReference>
<dbReference type="Gene3D" id="2.60.40.1120">
    <property type="entry name" value="Carboxypeptidase-like, regulatory domain"/>
    <property type="match status" value="1"/>
</dbReference>
<dbReference type="GO" id="GO:0004180">
    <property type="term" value="F:carboxypeptidase activity"/>
    <property type="evidence" value="ECO:0007669"/>
    <property type="project" value="UniProtKB-KW"/>
</dbReference>
<accession>A0A2P0QJI6</accession>
<feature type="domain" description="Rhamnogalacturonan lyase" evidence="2">
    <location>
        <begin position="194"/>
        <end position="235"/>
    </location>
</feature>
<dbReference type="AlphaFoldDB" id="A0A2P0QJI6"/>
<reference evidence="3" key="1">
    <citation type="submission" date="2016-12" db="EMBL/GenBank/DDBJ databases">
        <title>Arsenic respiratory pathways in the anoxic pelagic waters of the Pacific Ocean.</title>
        <authorList>
            <person name="Saunders J.K."/>
            <person name="Fuchsman C.A."/>
            <person name="McKay C."/>
            <person name="Rocap G."/>
        </authorList>
    </citation>
    <scope>NUCLEOTIDE SEQUENCE</scope>
</reference>
<feature type="chain" id="PRO_5015144186" evidence="1">
    <location>
        <begin position="24"/>
        <end position="241"/>
    </location>
</feature>
<evidence type="ECO:0000256" key="1">
    <source>
        <dbReference type="SAM" id="SignalP"/>
    </source>
</evidence>
<dbReference type="EMBL" id="KY400107">
    <property type="protein sequence ID" value="ART90605.1"/>
    <property type="molecule type" value="Genomic_DNA"/>
</dbReference>
<keyword evidence="3" id="KW-0121">Carboxypeptidase</keyword>
<keyword evidence="3" id="KW-0645">Protease</keyword>
<dbReference type="Pfam" id="PF14686">
    <property type="entry name" value="fn3_3"/>
    <property type="match status" value="1"/>
</dbReference>
<keyword evidence="3" id="KW-0378">Hydrolase</keyword>
<name>A0A2P0QJI6_9PROT</name>
<dbReference type="SUPFAM" id="SSF117074">
    <property type="entry name" value="Hypothetical protein PA1324"/>
    <property type="match status" value="1"/>
</dbReference>
<sequence length="241" mass="27008">MTKYKYLLSLCFVFFLGTLPIQAAKYKALKKVKNGVQLTGQIVYDGTAPTPRMLKVDEDTGTCGSNRPSEELIVSSSGGIKNAVVSIVGIKKGKKWGIPKKFSYDQNRCRFIPHVLLVRPKSKGVVLNSDNVGHNFHTVSKGIYNINKKIKPNAKMKVKKKKIKKPGIIRVKCDLHSWMGGWWISAETPYTELSDESGKFSISDIPPGKYKLRIWQEKLGEIVQDLVIKAGESQNLIIKMK</sequence>
<protein>
    <submittedName>
        <fullName evidence="3">Carboxypeptidase regulatory-like domain protein</fullName>
    </submittedName>
</protein>
<dbReference type="InterPro" id="IPR029413">
    <property type="entry name" value="RG-lyase_II"/>
</dbReference>
<organism evidence="3">
    <name type="scientific">uncultured Pseudomonadota bacterium</name>
    <dbReference type="NCBI Taxonomy" id="153809"/>
    <lineage>
        <taxon>Bacteria</taxon>
        <taxon>Pseudomonadati</taxon>
        <taxon>Pseudomonadota</taxon>
        <taxon>environmental samples</taxon>
    </lineage>
</organism>
<evidence type="ECO:0000259" key="2">
    <source>
        <dbReference type="Pfam" id="PF14686"/>
    </source>
</evidence>
<feature type="signal peptide" evidence="1">
    <location>
        <begin position="1"/>
        <end position="23"/>
    </location>
</feature>